<dbReference type="OMA" id="MEMFDID"/>
<dbReference type="Pfam" id="PF07818">
    <property type="entry name" value="HCNGP"/>
    <property type="match status" value="1"/>
</dbReference>
<dbReference type="GeneID" id="31367536"/>
<evidence type="ECO:0000313" key="2">
    <source>
        <dbReference type="EMBL" id="EFA77467.1"/>
    </source>
</evidence>
<feature type="region of interest" description="Disordered" evidence="1">
    <location>
        <begin position="1"/>
        <end position="57"/>
    </location>
</feature>
<organism evidence="2 3">
    <name type="scientific">Heterostelium pallidum (strain ATCC 26659 / Pp 5 / PN500)</name>
    <name type="common">Cellular slime mold</name>
    <name type="synonym">Polysphondylium pallidum</name>
    <dbReference type="NCBI Taxonomy" id="670386"/>
    <lineage>
        <taxon>Eukaryota</taxon>
        <taxon>Amoebozoa</taxon>
        <taxon>Evosea</taxon>
        <taxon>Eumycetozoa</taxon>
        <taxon>Dictyostelia</taxon>
        <taxon>Acytosteliales</taxon>
        <taxon>Acytosteliaceae</taxon>
        <taxon>Heterostelium</taxon>
    </lineage>
</organism>
<dbReference type="GO" id="GO:0006355">
    <property type="term" value="P:regulation of DNA-templated transcription"/>
    <property type="evidence" value="ECO:0007669"/>
    <property type="project" value="InterPro"/>
</dbReference>
<protein>
    <recommendedName>
        <fullName evidence="4">SAP30-binding protein</fullName>
    </recommendedName>
</protein>
<evidence type="ECO:0000256" key="1">
    <source>
        <dbReference type="SAM" id="MobiDB-lite"/>
    </source>
</evidence>
<dbReference type="EMBL" id="ADBJ01000042">
    <property type="protein sequence ID" value="EFA77467.1"/>
    <property type="molecule type" value="Genomic_DNA"/>
</dbReference>
<evidence type="ECO:0000313" key="3">
    <source>
        <dbReference type="Proteomes" id="UP000001396"/>
    </source>
</evidence>
<feature type="compositionally biased region" description="Basic and acidic residues" evidence="1">
    <location>
        <begin position="315"/>
        <end position="328"/>
    </location>
</feature>
<reference evidence="2 3" key="1">
    <citation type="journal article" date="2011" name="Genome Res.">
        <title>Phylogeny-wide analysis of social amoeba genomes highlights ancient origins for complex intercellular communication.</title>
        <authorList>
            <person name="Heidel A.J."/>
            <person name="Lawal H.M."/>
            <person name="Felder M."/>
            <person name="Schilde C."/>
            <person name="Helps N.R."/>
            <person name="Tunggal B."/>
            <person name="Rivero F."/>
            <person name="John U."/>
            <person name="Schleicher M."/>
            <person name="Eichinger L."/>
            <person name="Platzer M."/>
            <person name="Noegel A.A."/>
            <person name="Schaap P."/>
            <person name="Gloeckner G."/>
        </authorList>
    </citation>
    <scope>NUCLEOTIDE SEQUENCE [LARGE SCALE GENOMIC DNA]</scope>
    <source>
        <strain evidence="3">ATCC 26659 / Pp 5 / PN500</strain>
    </source>
</reference>
<dbReference type="FunCoup" id="D3BLL6">
    <property type="interactions" value="74"/>
</dbReference>
<dbReference type="PANTHER" id="PTHR13464">
    <property type="entry name" value="TRANSCRIPTIONAL REGULATOR PROTEIN HCNGP"/>
    <property type="match status" value="1"/>
</dbReference>
<dbReference type="GO" id="GO:0005634">
    <property type="term" value="C:nucleus"/>
    <property type="evidence" value="ECO:0007669"/>
    <property type="project" value="TreeGrafter"/>
</dbReference>
<proteinExistence type="predicted"/>
<dbReference type="AlphaFoldDB" id="D3BLL6"/>
<name>D3BLL6_HETP5</name>
<feature type="compositionally biased region" description="Polar residues" evidence="1">
    <location>
        <begin position="145"/>
        <end position="158"/>
    </location>
</feature>
<feature type="region of interest" description="Disordered" evidence="1">
    <location>
        <begin position="315"/>
        <end position="353"/>
    </location>
</feature>
<dbReference type="PANTHER" id="PTHR13464:SF0">
    <property type="entry name" value="SAP30-BINDING PROTEIN"/>
    <property type="match status" value="1"/>
</dbReference>
<dbReference type="STRING" id="670386.D3BLL6"/>
<feature type="compositionally biased region" description="Acidic residues" evidence="1">
    <location>
        <begin position="101"/>
        <end position="119"/>
    </location>
</feature>
<feature type="compositionally biased region" description="Basic and acidic residues" evidence="1">
    <location>
        <begin position="16"/>
        <end position="32"/>
    </location>
</feature>
<accession>D3BLL6</accession>
<feature type="region of interest" description="Disordered" evidence="1">
    <location>
        <begin position="70"/>
        <end position="238"/>
    </location>
</feature>
<sequence length="399" mass="45511">MSLFQCYGSDSEDEENEKHIEEKDKEDLDNHKNGGGVGTDSRSSSNLKDINDKDYSEYDSVAKLSIEKVLQKPYGIKVQNNDEEDDDDDYKQNGSNNNNDLEMEDCEPDRDLMEQETADYETRRKKKPRYLEPLYSMRNDLIHTTLENSTPPISSDNRTPPTPTLYSPPYISNPPTSTNPNFTGLYPNISSPTITTSSSSSTTTTTTNNHNNSHSSSSKNNNNDQEEEEDGKGENNDIDEHLREKIIKLHKMKQEGLNFNDSLRNSIAFNNPLILEKLISFCEIKENGSNLPMFYFNPDATKPDEYYDKIEAKQREMEEKKEKERLRIDSQTPPKPTAPQTKKKSNWNKYSQAATTNVKPTVVTKSVKVGAVITSAPTIVKKKEEEKPVQINSIFKRRK</sequence>
<evidence type="ECO:0008006" key="4">
    <source>
        <dbReference type="Google" id="ProtNLM"/>
    </source>
</evidence>
<keyword evidence="3" id="KW-1185">Reference proteome</keyword>
<dbReference type="Proteomes" id="UP000001396">
    <property type="component" value="Unassembled WGS sequence"/>
</dbReference>
<gene>
    <name evidence="2" type="ORF">PPL_12069</name>
</gene>
<dbReference type="InterPro" id="IPR012479">
    <property type="entry name" value="SAP30BP"/>
</dbReference>
<dbReference type="RefSeq" id="XP_020429595.1">
    <property type="nucleotide sequence ID" value="XM_020582814.1"/>
</dbReference>
<comment type="caution">
    <text evidence="2">The sequence shown here is derived from an EMBL/GenBank/DDBJ whole genome shotgun (WGS) entry which is preliminary data.</text>
</comment>
<feature type="compositionally biased region" description="Low complexity" evidence="1">
    <location>
        <begin position="187"/>
        <end position="223"/>
    </location>
</feature>
<feature type="compositionally biased region" description="Polar residues" evidence="1">
    <location>
        <begin position="173"/>
        <end position="182"/>
    </location>
</feature>
<dbReference type="InParanoid" id="D3BLL6"/>